<protein>
    <submittedName>
        <fullName evidence="1">Uncharacterized protein</fullName>
    </submittedName>
</protein>
<dbReference type="Proteomes" id="UP001379533">
    <property type="component" value="Chromosome"/>
</dbReference>
<accession>A0ABZ2JZW7</accession>
<dbReference type="RefSeq" id="WP_394840667.1">
    <property type="nucleotide sequence ID" value="NZ_CP089982.1"/>
</dbReference>
<evidence type="ECO:0000313" key="2">
    <source>
        <dbReference type="Proteomes" id="UP001379533"/>
    </source>
</evidence>
<evidence type="ECO:0000313" key="1">
    <source>
        <dbReference type="EMBL" id="WXA90054.1"/>
    </source>
</evidence>
<proteinExistence type="predicted"/>
<keyword evidence="2" id="KW-1185">Reference proteome</keyword>
<name>A0ABZ2JZW7_9BACT</name>
<gene>
    <name evidence="1" type="ORF">LZC95_26585</name>
</gene>
<organism evidence="1 2">
    <name type="scientific">Pendulispora brunnea</name>
    <dbReference type="NCBI Taxonomy" id="2905690"/>
    <lineage>
        <taxon>Bacteria</taxon>
        <taxon>Pseudomonadati</taxon>
        <taxon>Myxococcota</taxon>
        <taxon>Myxococcia</taxon>
        <taxon>Myxococcales</taxon>
        <taxon>Sorangiineae</taxon>
        <taxon>Pendulisporaceae</taxon>
        <taxon>Pendulispora</taxon>
    </lineage>
</organism>
<sequence>MPICIEIPELPDALSITLPGGVTMQQVDLMQAIQPALTPLAPLFDIVDAVVAVFNCVKAVPDALGPPLDPTVLAACIPELAGKVGKLLKLIRSFTDVRSP</sequence>
<dbReference type="EMBL" id="CP089982">
    <property type="protein sequence ID" value="WXA90054.1"/>
    <property type="molecule type" value="Genomic_DNA"/>
</dbReference>
<reference evidence="1 2" key="1">
    <citation type="submission" date="2021-12" db="EMBL/GenBank/DDBJ databases">
        <title>Discovery of the Pendulisporaceae a myxobacterial family with distinct sporulation behavior and unique specialized metabolism.</title>
        <authorList>
            <person name="Garcia R."/>
            <person name="Popoff A."/>
            <person name="Bader C.D."/>
            <person name="Loehr J."/>
            <person name="Walesch S."/>
            <person name="Walt C."/>
            <person name="Boldt J."/>
            <person name="Bunk B."/>
            <person name="Haeckl F.J.F.P.J."/>
            <person name="Gunesch A.P."/>
            <person name="Birkelbach J."/>
            <person name="Nuebel U."/>
            <person name="Pietschmann T."/>
            <person name="Bach T."/>
            <person name="Mueller R."/>
        </authorList>
    </citation>
    <scope>NUCLEOTIDE SEQUENCE [LARGE SCALE GENOMIC DNA]</scope>
    <source>
        <strain evidence="1 2">MSr12523</strain>
    </source>
</reference>